<sequence>MQQRHHNLNWQRLPGHRNLKGRAGHTSTLVGRKIFVLGGRNGNDFFNDMWIFNTETEQWKQLQQHAPFSPRAYHTATLVKEHELWLIGGSDQSTMYGDVHVLNTNSFKWSSPMLRGRIGGKRRGTHAAVLHPSEQHSILVHGGYGGVDSHWLNDLVVLHTDILEWEELEPVGMLPLARGYHTMVAVGTSIILYGGKGEAGIIKTDTLSVYDVVQNKWITPKVRGEIPSPRSNHAAALLEDHQVVIHGGRHGSSRLSDTCVLQVPSTFPSITSESFIWHLCSQGKSSPYKATSRRGTSATKLDGPGGRAAHSLVVRDRSVYVFGGYGGQGLTFVDMYVIREFPHVQGLRESVQVRHSRKSSTRGLERFLEDTDESEETLEGWRNTKKPRKELQDMSMTLLKQDVPITVSADDIDQAIHQENIQNVLPSAAKRIPDHGKGRSGVALDVEVVGNQKRPITSGIEERTYEMLAHEKELLKKELAAVQQTVEALKTSLKEKTASEAAWEKNRAELLKEIEKTQKEKAELVILQKQFEAETLKVHMLEKEADSLKENLQASKLALEFKEHENADVLRKMKNAELKLDEIARLLEETKDLCTEAVSERDDYKSCVQRLEVELEKQMQTLQQANTKYESERKILFQEIAERKSTTDRLFTELGIHKESMRSMQETIERQSKESEQVYLKLEKLQREKEELTRSNGSISAECRQLVAAREGADAKLKLANAELQSVRASIGRNDAEFERLKESAEQAREHITSLHASLKKNEEDLKARFEENERLKSLIREVEDFEQTQVRLLQGHVDKLRCARQQCPG</sequence>
<organism evidence="1 2">
    <name type="scientific">Diphasiastrum complanatum</name>
    <name type="common">Issler's clubmoss</name>
    <name type="synonym">Lycopodium complanatum</name>
    <dbReference type="NCBI Taxonomy" id="34168"/>
    <lineage>
        <taxon>Eukaryota</taxon>
        <taxon>Viridiplantae</taxon>
        <taxon>Streptophyta</taxon>
        <taxon>Embryophyta</taxon>
        <taxon>Tracheophyta</taxon>
        <taxon>Lycopodiopsida</taxon>
        <taxon>Lycopodiales</taxon>
        <taxon>Lycopodiaceae</taxon>
        <taxon>Lycopodioideae</taxon>
        <taxon>Diphasiastrum</taxon>
    </lineage>
</organism>
<gene>
    <name evidence="1" type="ORF">O6H91_02G068800</name>
</gene>
<dbReference type="EMBL" id="CM055093">
    <property type="protein sequence ID" value="KAJ7565644.1"/>
    <property type="molecule type" value="Genomic_DNA"/>
</dbReference>
<name>A0ACC2EGL8_DIPCM</name>
<proteinExistence type="predicted"/>
<protein>
    <submittedName>
        <fullName evidence="1">Uncharacterized protein</fullName>
    </submittedName>
</protein>
<keyword evidence="2" id="KW-1185">Reference proteome</keyword>
<evidence type="ECO:0000313" key="2">
    <source>
        <dbReference type="Proteomes" id="UP001162992"/>
    </source>
</evidence>
<evidence type="ECO:0000313" key="1">
    <source>
        <dbReference type="EMBL" id="KAJ7565644.1"/>
    </source>
</evidence>
<reference evidence="2" key="1">
    <citation type="journal article" date="2024" name="Proc. Natl. Acad. Sci. U.S.A.">
        <title>Extraordinary preservation of gene collinearity over three hundred million years revealed in homosporous lycophytes.</title>
        <authorList>
            <person name="Li C."/>
            <person name="Wickell D."/>
            <person name="Kuo L.Y."/>
            <person name="Chen X."/>
            <person name="Nie B."/>
            <person name="Liao X."/>
            <person name="Peng D."/>
            <person name="Ji J."/>
            <person name="Jenkins J."/>
            <person name="Williams M."/>
            <person name="Shu S."/>
            <person name="Plott C."/>
            <person name="Barry K."/>
            <person name="Rajasekar S."/>
            <person name="Grimwood J."/>
            <person name="Han X."/>
            <person name="Sun S."/>
            <person name="Hou Z."/>
            <person name="He W."/>
            <person name="Dai G."/>
            <person name="Sun C."/>
            <person name="Schmutz J."/>
            <person name="Leebens-Mack J.H."/>
            <person name="Li F.W."/>
            <person name="Wang L."/>
        </authorList>
    </citation>
    <scope>NUCLEOTIDE SEQUENCE [LARGE SCALE GENOMIC DNA]</scope>
    <source>
        <strain evidence="2">cv. PW_Plant_1</strain>
    </source>
</reference>
<dbReference type="Proteomes" id="UP001162992">
    <property type="component" value="Chromosome 2"/>
</dbReference>
<accession>A0ACC2EGL8</accession>
<comment type="caution">
    <text evidence="1">The sequence shown here is derived from an EMBL/GenBank/DDBJ whole genome shotgun (WGS) entry which is preliminary data.</text>
</comment>